<dbReference type="PROSITE" id="PS50026">
    <property type="entry name" value="EGF_3"/>
    <property type="match status" value="3"/>
</dbReference>
<feature type="domain" description="Cadherin" evidence="17">
    <location>
        <begin position="242"/>
        <end position="346"/>
    </location>
</feature>
<dbReference type="CDD" id="cd00055">
    <property type="entry name" value="EGF_Lam"/>
    <property type="match status" value="1"/>
</dbReference>
<dbReference type="SMART" id="SM00180">
    <property type="entry name" value="EGF_Lam"/>
    <property type="match status" value="3"/>
</dbReference>
<proteinExistence type="predicted"/>
<dbReference type="PANTHER" id="PTHR24026:SF51">
    <property type="entry name" value="PROTOCADHERIN-LIKE WING POLARITY PROTEIN STAN"/>
    <property type="match status" value="1"/>
</dbReference>
<feature type="domain" description="Cadherin" evidence="17">
    <location>
        <begin position="653"/>
        <end position="753"/>
    </location>
</feature>
<evidence type="ECO:0000259" key="14">
    <source>
        <dbReference type="PROSITE" id="PS50025"/>
    </source>
</evidence>
<feature type="domain" description="Laminin G" evidence="14">
    <location>
        <begin position="1544"/>
        <end position="1699"/>
    </location>
</feature>
<dbReference type="Pfam" id="PF24337">
    <property type="entry name" value="DUF7505"/>
    <property type="match status" value="1"/>
</dbReference>
<feature type="domain" description="Cadherin" evidence="17">
    <location>
        <begin position="754"/>
        <end position="861"/>
    </location>
</feature>
<keyword evidence="13" id="KW-0732">Signal</keyword>
<feature type="disulfide bond" evidence="11">
    <location>
        <begin position="1766"/>
        <end position="1775"/>
    </location>
</feature>
<dbReference type="InterPro" id="IPR013320">
    <property type="entry name" value="ConA-like_dom_sf"/>
</dbReference>
<feature type="transmembrane region" description="Helical" evidence="12">
    <location>
        <begin position="2225"/>
        <end position="2244"/>
    </location>
</feature>
<name>A0ABR1D8J8_NECAM</name>
<evidence type="ECO:0000256" key="3">
    <source>
        <dbReference type="ARBA" id="ARBA00022692"/>
    </source>
</evidence>
<feature type="disulfide bond" evidence="11">
    <location>
        <begin position="1246"/>
        <end position="1255"/>
    </location>
</feature>
<organism evidence="18 19">
    <name type="scientific">Necator americanus</name>
    <name type="common">Human hookworm</name>
    <dbReference type="NCBI Taxonomy" id="51031"/>
    <lineage>
        <taxon>Eukaryota</taxon>
        <taxon>Metazoa</taxon>
        <taxon>Ecdysozoa</taxon>
        <taxon>Nematoda</taxon>
        <taxon>Chromadorea</taxon>
        <taxon>Rhabditida</taxon>
        <taxon>Rhabditina</taxon>
        <taxon>Rhabditomorpha</taxon>
        <taxon>Strongyloidea</taxon>
        <taxon>Ancylostomatidae</taxon>
        <taxon>Bunostominae</taxon>
        <taxon>Necator</taxon>
    </lineage>
</organism>
<dbReference type="Pfam" id="PF02793">
    <property type="entry name" value="HRM"/>
    <property type="match status" value="1"/>
</dbReference>
<evidence type="ECO:0000259" key="15">
    <source>
        <dbReference type="PROSITE" id="PS50026"/>
    </source>
</evidence>
<dbReference type="InterPro" id="IPR000742">
    <property type="entry name" value="EGF"/>
</dbReference>
<keyword evidence="8 11" id="KW-1015">Disulfide bond</keyword>
<dbReference type="SMART" id="SM00179">
    <property type="entry name" value="EGF_CA"/>
    <property type="match status" value="2"/>
</dbReference>
<evidence type="ECO:0000256" key="11">
    <source>
        <dbReference type="PROSITE-ProRule" id="PRU00076"/>
    </source>
</evidence>
<dbReference type="PANTHER" id="PTHR24026">
    <property type="entry name" value="FAT ATYPICAL CADHERIN-RELATED"/>
    <property type="match status" value="1"/>
</dbReference>
<dbReference type="PRINTS" id="PR00205">
    <property type="entry name" value="CADHERIN"/>
</dbReference>
<dbReference type="SUPFAM" id="SSF49313">
    <property type="entry name" value="Cadherin-like"/>
    <property type="match status" value="9"/>
</dbReference>
<feature type="transmembrane region" description="Helical" evidence="12">
    <location>
        <begin position="2325"/>
        <end position="2351"/>
    </location>
</feature>
<feature type="domain" description="Cadherin" evidence="17">
    <location>
        <begin position="137"/>
        <end position="241"/>
    </location>
</feature>
<feature type="transmembrane region" description="Helical" evidence="12">
    <location>
        <begin position="2372"/>
        <end position="2392"/>
    </location>
</feature>
<comment type="subcellular location">
    <subcellularLocation>
        <location evidence="1">Cell membrane</location>
        <topology evidence="1">Multi-pass membrane protein</topology>
    </subcellularLocation>
</comment>
<dbReference type="SUPFAM" id="SSF49899">
    <property type="entry name" value="Concanavalin A-like lectins/glucanases"/>
    <property type="match status" value="2"/>
</dbReference>
<dbReference type="InterPro" id="IPR020894">
    <property type="entry name" value="Cadherin_CS"/>
</dbReference>
<dbReference type="Gene3D" id="2.10.25.10">
    <property type="entry name" value="Laminin"/>
    <property type="match status" value="2"/>
</dbReference>
<dbReference type="Proteomes" id="UP001303046">
    <property type="component" value="Unassembled WGS sequence"/>
</dbReference>
<feature type="signal peptide" evidence="13">
    <location>
        <begin position="1"/>
        <end position="17"/>
    </location>
</feature>
<dbReference type="PROSITE" id="PS50268">
    <property type="entry name" value="CADHERIN_2"/>
    <property type="match status" value="8"/>
</dbReference>
<reference evidence="18 19" key="1">
    <citation type="submission" date="2023-08" db="EMBL/GenBank/DDBJ databases">
        <title>A Necator americanus chromosomal reference genome.</title>
        <authorList>
            <person name="Ilik V."/>
            <person name="Petrzelkova K.J."/>
            <person name="Pardy F."/>
            <person name="Fuh T."/>
            <person name="Niatou-Singa F.S."/>
            <person name="Gouil Q."/>
            <person name="Baker L."/>
            <person name="Ritchie M.E."/>
            <person name="Jex A.R."/>
            <person name="Gazzola D."/>
            <person name="Li H."/>
            <person name="Toshio Fujiwara R."/>
            <person name="Zhan B."/>
            <person name="Aroian R.V."/>
            <person name="Pafco B."/>
            <person name="Schwarz E.M."/>
        </authorList>
    </citation>
    <scope>NUCLEOTIDE SEQUENCE [LARGE SCALE GENOMIC DNA]</scope>
    <source>
        <strain evidence="18 19">Aroian</strain>
        <tissue evidence="18">Whole animal</tissue>
    </source>
</reference>
<feature type="transmembrane region" description="Helical" evidence="12">
    <location>
        <begin position="2292"/>
        <end position="2313"/>
    </location>
</feature>
<dbReference type="Pfam" id="PF00002">
    <property type="entry name" value="7tm_2"/>
    <property type="match status" value="1"/>
</dbReference>
<dbReference type="CDD" id="cd00054">
    <property type="entry name" value="EGF_CA"/>
    <property type="match status" value="2"/>
</dbReference>
<feature type="domain" description="Laminin G" evidence="14">
    <location>
        <begin position="1300"/>
        <end position="1495"/>
    </location>
</feature>
<evidence type="ECO:0000256" key="13">
    <source>
        <dbReference type="SAM" id="SignalP"/>
    </source>
</evidence>
<dbReference type="SUPFAM" id="SSF57196">
    <property type="entry name" value="EGF/Laminin"/>
    <property type="match status" value="1"/>
</dbReference>
<dbReference type="Gene3D" id="4.10.1240.10">
    <property type="entry name" value="GPCR, family 2, extracellular hormone receptor domain"/>
    <property type="match status" value="1"/>
</dbReference>
<evidence type="ECO:0000256" key="8">
    <source>
        <dbReference type="ARBA" id="ARBA00023157"/>
    </source>
</evidence>
<dbReference type="InterPro" id="IPR000832">
    <property type="entry name" value="GPCR_2_secretin-like"/>
</dbReference>
<feature type="domain" description="Cadherin" evidence="17">
    <location>
        <begin position="347"/>
        <end position="449"/>
    </location>
</feature>
<dbReference type="InterPro" id="IPR056286">
    <property type="entry name" value="Cadherin_CELSR1-3_9th"/>
</dbReference>
<evidence type="ECO:0000259" key="16">
    <source>
        <dbReference type="PROSITE" id="PS50227"/>
    </source>
</evidence>
<evidence type="ECO:0000259" key="17">
    <source>
        <dbReference type="PROSITE" id="PS50268"/>
    </source>
</evidence>
<dbReference type="Gene3D" id="2.60.120.200">
    <property type="match status" value="2"/>
</dbReference>
<keyword evidence="19" id="KW-1185">Reference proteome</keyword>
<keyword evidence="3 12" id="KW-0812">Transmembrane</keyword>
<dbReference type="EMBL" id="JAVFWL010000004">
    <property type="protein sequence ID" value="KAK6746538.1"/>
    <property type="molecule type" value="Genomic_DNA"/>
</dbReference>
<evidence type="ECO:0000256" key="10">
    <source>
        <dbReference type="PROSITE-ProRule" id="PRU00043"/>
    </source>
</evidence>
<feature type="domain" description="EGF-like" evidence="15">
    <location>
        <begin position="1498"/>
        <end position="1535"/>
    </location>
</feature>
<evidence type="ECO:0000256" key="7">
    <source>
        <dbReference type="ARBA" id="ARBA00023136"/>
    </source>
</evidence>
<accession>A0ABR1D8J8</accession>
<evidence type="ECO:0008006" key="20">
    <source>
        <dbReference type="Google" id="ProtNLM"/>
    </source>
</evidence>
<evidence type="ECO:0000313" key="18">
    <source>
        <dbReference type="EMBL" id="KAK6746538.1"/>
    </source>
</evidence>
<dbReference type="SMART" id="SM00112">
    <property type="entry name" value="CA"/>
    <property type="match status" value="8"/>
</dbReference>
<keyword evidence="4" id="KW-0677">Repeat</keyword>
<dbReference type="PROSITE" id="PS50227">
    <property type="entry name" value="G_PROTEIN_RECEP_F2_3"/>
    <property type="match status" value="1"/>
</dbReference>
<feature type="domain" description="Cadherin" evidence="17">
    <location>
        <begin position="862"/>
        <end position="969"/>
    </location>
</feature>
<feature type="domain" description="EGF-like" evidence="15">
    <location>
        <begin position="1738"/>
        <end position="1776"/>
    </location>
</feature>
<dbReference type="InterPro" id="IPR015919">
    <property type="entry name" value="Cadherin-like_sf"/>
</dbReference>
<dbReference type="InterPro" id="IPR055928">
    <property type="entry name" value="Fmi-1_DUF7505"/>
</dbReference>
<keyword evidence="7 12" id="KW-0472">Membrane</keyword>
<feature type="domain" description="EGF-like" evidence="15">
    <location>
        <begin position="1220"/>
        <end position="1256"/>
    </location>
</feature>
<evidence type="ECO:0000256" key="6">
    <source>
        <dbReference type="ARBA" id="ARBA00022989"/>
    </source>
</evidence>
<feature type="domain" description="Cadherin" evidence="17">
    <location>
        <begin position="450"/>
        <end position="551"/>
    </location>
</feature>
<feature type="transmembrane region" description="Helical" evidence="12">
    <location>
        <begin position="2259"/>
        <end position="2280"/>
    </location>
</feature>
<evidence type="ECO:0000256" key="5">
    <source>
        <dbReference type="ARBA" id="ARBA00022837"/>
    </source>
</evidence>
<dbReference type="InterPro" id="IPR002049">
    <property type="entry name" value="LE_dom"/>
</dbReference>
<evidence type="ECO:0000256" key="4">
    <source>
        <dbReference type="ARBA" id="ARBA00022737"/>
    </source>
</evidence>
<evidence type="ECO:0000256" key="1">
    <source>
        <dbReference type="ARBA" id="ARBA00004651"/>
    </source>
</evidence>
<dbReference type="Pfam" id="PF23592">
    <property type="entry name" value="Cadherin_CELSR2_9th"/>
    <property type="match status" value="1"/>
</dbReference>
<dbReference type="CDD" id="cd00110">
    <property type="entry name" value="LamG"/>
    <property type="match status" value="2"/>
</dbReference>
<dbReference type="Gene3D" id="1.20.1070.10">
    <property type="entry name" value="Rhodopsin 7-helix transmembrane proteins"/>
    <property type="match status" value="1"/>
</dbReference>
<keyword evidence="5 10" id="KW-0106">Calcium</keyword>
<evidence type="ECO:0000256" key="12">
    <source>
        <dbReference type="SAM" id="Phobius"/>
    </source>
</evidence>
<protein>
    <recommendedName>
        <fullName evidence="20">Cadherin domain protein</fullName>
    </recommendedName>
</protein>
<dbReference type="InterPro" id="IPR001879">
    <property type="entry name" value="GPCR_2_extracellular_dom"/>
</dbReference>
<comment type="caution">
    <text evidence="11">Lacks conserved residue(s) required for the propagation of feature annotation.</text>
</comment>
<dbReference type="SUPFAM" id="SSF111418">
    <property type="entry name" value="Hormone receptor domain"/>
    <property type="match status" value="1"/>
</dbReference>
<dbReference type="PROSITE" id="PS00232">
    <property type="entry name" value="CADHERIN_1"/>
    <property type="match status" value="5"/>
</dbReference>
<feature type="chain" id="PRO_5045360563" description="Cadherin domain protein" evidence="13">
    <location>
        <begin position="18"/>
        <end position="2554"/>
    </location>
</feature>
<dbReference type="InterPro" id="IPR036445">
    <property type="entry name" value="GPCR_2_extracell_dom_sf"/>
</dbReference>
<keyword evidence="2 11" id="KW-0245">EGF-like domain</keyword>
<dbReference type="PROSITE" id="PS50025">
    <property type="entry name" value="LAM_G_DOMAIN"/>
    <property type="match status" value="2"/>
</dbReference>
<gene>
    <name evidence="18" type="primary">Necator_chrIV.g13339</name>
    <name evidence="18" type="ORF">RB195_000048</name>
</gene>
<feature type="domain" description="Cadherin" evidence="17">
    <location>
        <begin position="552"/>
        <end position="652"/>
    </location>
</feature>
<keyword evidence="6 12" id="KW-1133">Transmembrane helix</keyword>
<dbReference type="SMART" id="SM00282">
    <property type="entry name" value="LamG"/>
    <property type="match status" value="2"/>
</dbReference>
<dbReference type="CDD" id="cd11304">
    <property type="entry name" value="Cadherin_repeat"/>
    <property type="match status" value="7"/>
</dbReference>
<sequence>MTVTPLLLLLLVALAYGQPSRCHLCIPHSTNIHWIPPSKPPCLHPGQPIFEWPGGSGCSRDLAIHSEQISVDEAGLVFAKQRLCFYFTIELIEYSYGCMGAIFTRRFKIGHPTFSKQRRFKRWLRRRNPDPSAIHFQQESYVKELLESATPGTLVVTVKATHATEQPLYYSLAAPQDSRSQNIFTLDTISGEIRLAKSLDREILDKHVLKVTAYERLDPTVSSSVTVTVDVLDVQDNSPIFERDSYFADIREDAPIGTTVLSVFARDLDSGENGEIIYSLGEGDGHDYLSINSRSGVIQTAAPLDRETLPLIRLDVIATDKGEPPRQSSALVEIGITDVNDNAPIFEKEIYNISVMENATLPAVIAQIKATDKDSGVNGKVHYSIAATSSVPLTIDYTTGEVVLRERVDAKSSPIAVLARAKDGAQPALSSTVTLMLYVIDINDHAPTFIASQKKIFLDENVAVGDEVGRVYAIDDDSGENGVVRYALNGSLDFFIDAESGIIRTASSLDRERAAQYELQVTATDQGDPSLSSSTDITIFVKDVNDNAPEFPQKEYNISLSEETPRGSSVIVLKAEDKDAEQKIVYRIEHMDRDVVALIDLGEQGALLTLSGQLHSSDHLIKLQISATDQGGLQGRCQVNLIVEDVNSAPYFKDQPFTVRVPEDSPIGFHVVTLKAEDTDQGNNAHLTYLIDSREFTIDNVTGLIVLKKLLDREEQSSYLITVTVSDGAVPPLNTTTQLEIIVDDVNDNAPKFSTQNYSASIPEDIPVGTSFMQVSAIDLDIGNNGIVDYFLNDSNASAVYDLFRLDRTSGTLRVNSKLDREQYPVIELRIFARDRGKPPLTSSSLITVTLTDVNDNAPKFDQAFYDLYIAENSPVGSTVGTIMATDPDEGDNAKIQFRIFGGPDAKLFDLEVDENQPGVVRILTRAEFDYEAKNNKFYLEVQATSGQLSSTVVLRVHVSDVNDNRPILADFIVLINRFESESTITQIGMVPAFDPDQNATLEYYMEENQLLTVEKFTGKLTLKSQWKRNIDAQFKTCVSDGPNRVCAICRFIHVYVNQDSLREAATLFLPKMSLDDFWDPPVFNRFRQSLATLDTWEERNVFVVGAQHVAEGVEVNLVVIDRGRVIKSWKVEDLLRSEVKKLERLSLMKVDIVRDESCAKEPCPYYQKCRQTLKHVDAVDVYQTDSFIARTMKTLKTFVCECPSGFTSSIDLPGQCDLRMDQCYSNPCRNNATCHPLENGYRCDCKPGWRGEQCEIAFNSLTCIPGYCKGGSVCELFGAEMMCKHCGFAPTDADERCRLRSLGFEGRGLVNINKALTRLEWELSFRLATISRDAVLLFSGDRSSDFVEISINDRVLQVEFSLGGKPKILRMENERRNRVNDGEWHTVRVMYYDRHLTILLDECDVFVALHAHGSAPCAAQARIDLPAKCVDLSVPCYRFLDVYNGIFLGGRPTQSGKIDQGYSGCIANFTLNEELIDFSSLKDMDVRGTVHEGCKHRKDFCEGGSCAANAKCANRWDGANCRCPHSSHHKGICSADLTSPHSRPLTLTDDESFVIYRPEEVSVPFTLSFEFRTSRTDTQIIVVEFEQRNIFYRVEIDDGLLRVWLAQSSVLADAPELHPGQWTKIDVEFREEEVETTIDGIYKTTSKHSMFDMVLDQIYSGLAPSTGHPSRFEGCFRDLTLNGEPQAVSEKGKVRHGCIVANRCNLDGVCPKESSCQREWNRHSCKCHRGFAGDTCLPVCSLPGICASNGFCLSTNSTRGYDCQCQTGFVGVNCERAAAVQACPQGYWGKFPHCKKCICPEGFEVQCDKDNGNCHCPKFQFPLRGRCVNCECGYGATSLQCSVDGQCRCSGQASGRRCDRCKRDHHVLDPKSLKCLPIRDHCPSQIEYGIQWPTTAKGMIARQSCPTTQSGLATRDCDANGRWEEVNSFNCTRPEYGIMVSKYDVLNSVELLTMLRNATRGTDTIAGRNLDIARTALDRIFDTELRLDQLEQNHLKDTWFTESIVLTAGRIAAYESSPGYLDLVKKLAEYSKAVFNAHEQMPFLEPFQFASEHIVFSMDALDFSNTLPKYNNFVDHRPKNFPRVRIHIENATRAFYSIFAHPRCTHCETPIVTVFARTFLPIRVEFELNETTGWRYPECVLLPSSHSSWSTRHAHLVALNLTHAMCEFEIGGVYTVFAREDSENYLRLSHSTTLVSPVLAGMALLFCLLSIILTLARRAAGARFIRLGFIVCFILNATNLYFLNKISVNQTFCPMRNAILSFTSLGPFAWLFLYSLHLYRMLAEARARSSAMLCLLLGVVIPALVGCVSFLLAAECSVAPQEWLFWVLTVPVAFMLLLSFYASATSFLVSSNKQFDVIVVKFQLRRALCQHFILCSLVLLHTGVTLFSSFINVSGPLKELMNNITLVGTALYILIWSVCPAGKDSPNTTATMWLDGPQKSGVAESTALRCESPVKEEEPKHENWAPEAIPCDPFLTSTPIRDQRVESRERDRENPIANAILSPADKILSDGLGHVYGNMGTLTRFRTEEDDADDAYYTYTASRRYKQSTFSKP</sequence>
<feature type="domain" description="G-protein coupled receptors family 2 profile 1" evidence="16">
    <location>
        <begin position="1861"/>
        <end position="1936"/>
    </location>
</feature>
<dbReference type="Pfam" id="PF00028">
    <property type="entry name" value="Cadherin"/>
    <property type="match status" value="7"/>
</dbReference>
<feature type="transmembrane region" description="Helical" evidence="12">
    <location>
        <begin position="2195"/>
        <end position="2216"/>
    </location>
</feature>
<dbReference type="Gene3D" id="2.60.40.60">
    <property type="entry name" value="Cadherins"/>
    <property type="match status" value="9"/>
</dbReference>
<dbReference type="SMART" id="SM00181">
    <property type="entry name" value="EGF"/>
    <property type="match status" value="6"/>
</dbReference>
<evidence type="ECO:0000256" key="9">
    <source>
        <dbReference type="ARBA" id="ARBA00023180"/>
    </source>
</evidence>
<comment type="caution">
    <text evidence="18">The sequence shown here is derived from an EMBL/GenBank/DDBJ whole genome shotgun (WGS) entry which is preliminary data.</text>
</comment>
<feature type="disulfide bond" evidence="11">
    <location>
        <begin position="1747"/>
        <end position="1764"/>
    </location>
</feature>
<keyword evidence="9" id="KW-0325">Glycoprotein</keyword>
<dbReference type="PROSITE" id="PS00022">
    <property type="entry name" value="EGF_1"/>
    <property type="match status" value="2"/>
</dbReference>
<dbReference type="SMART" id="SM00008">
    <property type="entry name" value="HormR"/>
    <property type="match status" value="1"/>
</dbReference>
<dbReference type="InterPro" id="IPR001881">
    <property type="entry name" value="EGF-like_Ca-bd_dom"/>
</dbReference>
<feature type="transmembrane region" description="Helical" evidence="12">
    <location>
        <begin position="2404"/>
        <end position="2423"/>
    </location>
</feature>
<dbReference type="InterPro" id="IPR001791">
    <property type="entry name" value="Laminin_G"/>
</dbReference>
<dbReference type="Pfam" id="PF02210">
    <property type="entry name" value="Laminin_G_2"/>
    <property type="match status" value="2"/>
</dbReference>
<evidence type="ECO:0000313" key="19">
    <source>
        <dbReference type="Proteomes" id="UP001303046"/>
    </source>
</evidence>
<dbReference type="PROSITE" id="PS01186">
    <property type="entry name" value="EGF_2"/>
    <property type="match status" value="2"/>
</dbReference>
<evidence type="ECO:0000256" key="2">
    <source>
        <dbReference type="ARBA" id="ARBA00022536"/>
    </source>
</evidence>
<dbReference type="Pfam" id="PF00008">
    <property type="entry name" value="EGF"/>
    <property type="match status" value="1"/>
</dbReference>
<dbReference type="InterPro" id="IPR002126">
    <property type="entry name" value="Cadherin-like_dom"/>
</dbReference>